<dbReference type="RefSeq" id="WP_114310019.1">
    <property type="nucleotide sequence ID" value="NZ_QPJO01000003.1"/>
</dbReference>
<evidence type="ECO:0000313" key="1">
    <source>
        <dbReference type="EMBL" id="RCW91513.1"/>
    </source>
</evidence>
<gene>
    <name evidence="1" type="ORF">DFQ08_103343</name>
</gene>
<keyword evidence="2" id="KW-1185">Reference proteome</keyword>
<dbReference type="AlphaFoldDB" id="A0A368ZGQ2"/>
<protein>
    <submittedName>
        <fullName evidence="1">Uncharacterized protein</fullName>
    </submittedName>
</protein>
<organism evidence="1 2">
    <name type="scientific">Winogradskyella arenosi</name>
    <dbReference type="NCBI Taxonomy" id="533325"/>
    <lineage>
        <taxon>Bacteria</taxon>
        <taxon>Pseudomonadati</taxon>
        <taxon>Bacteroidota</taxon>
        <taxon>Flavobacteriia</taxon>
        <taxon>Flavobacteriales</taxon>
        <taxon>Flavobacteriaceae</taxon>
        <taxon>Winogradskyella</taxon>
    </lineage>
</organism>
<proteinExistence type="predicted"/>
<dbReference type="Proteomes" id="UP000253436">
    <property type="component" value="Unassembled WGS sequence"/>
</dbReference>
<name>A0A368ZGQ2_9FLAO</name>
<sequence>MAKLKSIIKIEGTLGDLTFYKGKEGYLVRTKGGVSANRIKNDPAFARTRENGSEFGHCATSGKQLRHAIVGLMSDAKDNTVTSRLTQVMSQVKNTDLISLRGQRQVSVGLATTEGRTALKGFDFNRNAKLTSVLRTDFTLDPVIGEVTLVDFVPERDLEIPGGATHVSFYAGFLNLDFSTGAKELQTSPVVNLPINMTASSVNLAPVAVPSGSGNQLYFLKVAFFQEVNSVQYALNNGAFNALQLIEVL</sequence>
<reference evidence="1 2" key="1">
    <citation type="submission" date="2018-07" db="EMBL/GenBank/DDBJ databases">
        <title>Genomic Encyclopedia of Type Strains, Phase III (KMG-III): the genomes of soil and plant-associated and newly described type strains.</title>
        <authorList>
            <person name="Whitman W."/>
        </authorList>
    </citation>
    <scope>NUCLEOTIDE SEQUENCE [LARGE SCALE GENOMIC DNA]</scope>
    <source>
        <strain evidence="1 2">CECT 7958</strain>
    </source>
</reference>
<comment type="caution">
    <text evidence="1">The sequence shown here is derived from an EMBL/GenBank/DDBJ whole genome shotgun (WGS) entry which is preliminary data.</text>
</comment>
<accession>A0A368ZGQ2</accession>
<dbReference type="OrthoDB" id="645138at2"/>
<evidence type="ECO:0000313" key="2">
    <source>
        <dbReference type="Proteomes" id="UP000253436"/>
    </source>
</evidence>
<dbReference type="EMBL" id="QPJO01000003">
    <property type="protein sequence ID" value="RCW91513.1"/>
    <property type="molecule type" value="Genomic_DNA"/>
</dbReference>